<proteinExistence type="predicted"/>
<sequence>MTGKFHTSDSVLVVSSPSVLSLLQGASLLTKPKAPLSSSKTSTFLTPQQSTLSLSPISLISSCFLSIM</sequence>
<protein>
    <submittedName>
        <fullName evidence="1">Uncharacterized protein</fullName>
    </submittedName>
</protein>
<reference evidence="1" key="1">
    <citation type="submission" date="2019-03" db="EMBL/GenBank/DDBJ databases">
        <authorList>
            <person name="Mank J."/>
            <person name="Almeida P."/>
        </authorList>
    </citation>
    <scope>NUCLEOTIDE SEQUENCE</scope>
    <source>
        <strain evidence="1">78183</strain>
    </source>
</reference>
<name>A0A6N2NLG2_SALVM</name>
<dbReference type="AlphaFoldDB" id="A0A6N2NLG2"/>
<accession>A0A6N2NLG2</accession>
<gene>
    <name evidence="1" type="ORF">SVIM_LOCUS500232</name>
</gene>
<dbReference type="EMBL" id="CAADRP010002274">
    <property type="protein sequence ID" value="VFU65222.1"/>
    <property type="molecule type" value="Genomic_DNA"/>
</dbReference>
<evidence type="ECO:0000313" key="1">
    <source>
        <dbReference type="EMBL" id="VFU65222.1"/>
    </source>
</evidence>
<organism evidence="1">
    <name type="scientific">Salix viminalis</name>
    <name type="common">Common osier</name>
    <name type="synonym">Basket willow</name>
    <dbReference type="NCBI Taxonomy" id="40686"/>
    <lineage>
        <taxon>Eukaryota</taxon>
        <taxon>Viridiplantae</taxon>
        <taxon>Streptophyta</taxon>
        <taxon>Embryophyta</taxon>
        <taxon>Tracheophyta</taxon>
        <taxon>Spermatophyta</taxon>
        <taxon>Magnoliopsida</taxon>
        <taxon>eudicotyledons</taxon>
        <taxon>Gunneridae</taxon>
        <taxon>Pentapetalae</taxon>
        <taxon>rosids</taxon>
        <taxon>fabids</taxon>
        <taxon>Malpighiales</taxon>
        <taxon>Salicaceae</taxon>
        <taxon>Saliceae</taxon>
        <taxon>Salix</taxon>
    </lineage>
</organism>